<dbReference type="PANTHER" id="PTHR12792">
    <property type="entry name" value="EXTRA SPINDLE POLES 1-RELATED"/>
    <property type="match status" value="1"/>
</dbReference>
<sequence>MTRTELPRQATQLHAQAASSTTCTAIVVEALRSLLLPESVNVPTGTRIDKKTPRAHAGVPQRGNIRARAKKQAAIEVCEDPGQKEDDKLTGEQSQTLATKVVNDTLKSLTEAAKRPSTQSPASKKSIGLPECSNDSSSPTTSRSGAPLKTINANERITPVRPGAKRRSPSDSNVGSLKNQARCCHIAFTALRSLQAKDSREKKPPSLQFDLGASALIHKLIALGFNDLAVKELRMLTRRLISLIRDTQPFIQSETKAGRSVVHKHDQDSTKKSLIELLSLGRIPQRGPLLSLVISTQLQIIRISAATDVGDLSILYEALSIDREDSPVNVIRAQIDHSHPSTVEKAALDLENLAQLVLRVCDQSCLSFGRAQGPLQCDSAETILKLQVRACTIRAKSWALAGHVIDVTHDIVLPFAQFFESFRKRSQDSKEGQYDSASQSFDVLVSILPASGSFQEQALIPVYRILAAFAGDTHRSLETSHWTTKAMCAALEEGVSPLQKCIGVCQTLTLEIRTTASRRPTIPSISLFEAAVDCLSSKFQGDSRDLDELLITLASLRKSLCSVLIRNKSEEKATKTPSDLGLERISLQLIAFSVRFFVRYLGEDPGSTCSERTTSRYHNRARLVTPIVVPTTEAIANLACVFARSTVEDWNLISSALEDCLTLNKAVIGHLTPKSNSTPWAARKGPNVALAHSHWCRYLSLKKLGANQRDQRQSLRKSVDVLRNGSREDHLNGSLLLKLDHFGQHHEDVRDYAGALEIYEEACQLHTHLDVVARIAESISSRPADTLFDLDEDSKLLARALDARLRLSAKLHLAGVSKPICYDRSELPRHQRIVMLDHQFGFAVKQVQVAGFREINRRLVYDVSSALLRLCSFEDHPLQYLRHVVRLLFLRIVQPAAVVEIDLEPILESFESPSKVPIQDAKLQSYMAHLTDSLHLLVLLRSAELDVAVVEKILIGWADMLLEWPDLTALHSRVYDLQMWRLHLNLIVDYLGFQGFRSLKALALHVSSLSYGIWHNEDKSAQLSHLIQLASQRSQLGYTALGHLALQKARICLKESGSPLEAQVRWYLGSIETALMSQDLEKCTEQLGTARSALMQLNEAKGCQRVSIDRSDFLRLTAEMALLESRIAAASHQPYEALLFARLGVKIYEQIWSILERRSSQAEENRCSPADGAPSDSVTSSLSKLNLSDQSSTISSCTQSESLYSASFWPLTPRLLDGLLLLSSRYCHASLGQQASYYLDKARKIAEATRSNYWRGLVNAAQCQFHFRSGNLQQATALIDTVQATRTVTDLASLKMQAQAAAVNLRLGNCQAASTTFLALNDILRSLRTRKEIDRLIRQPVATDDQLCALVASVGKMNLGRATKTTEYKAQISAISPRSRLSVATPRLSLQQSPETSGIISDSDVLPLLQAESRSYHEQAMASVAIDHLDLATNRLEASETLPLDDQSTILQALVRADIDLRRSLQYLMTHPVLSIVADSTIAYPSVIRPDSSPETSTAKDNRPRTGRQTQTRKPAVRSKHNAHSIEEKYCQLLQAAQKHIVNVFKLAQKASSIALLHHMLDLLSRTMITLSALPASTHPSSVSSLFVVFVSELGRMAAMLQGTLSSLVERQMSDLASAGEFATIKVPASAKATITSMERLDLLSFQSDFIDTIPRAWDVVSMSLSESGSSILVSRLRHEETPFVLKIPLQRQSGLVCEDESFSFLDAKKELESIIEMANTSSQDAQNRVGKSAKSEWWSARKRLDSRLSDLLKNIENIWFGGFRGIFSQKMSSPHLLARFQQSLNDILDKHLPSRRRSGKGKQAGTMTLDPHILRLFVNLGCPDTGNDIDDQVLDLLYFVVDIYQFNGERNAYDEIDLDHVSQPCDLAYPLAQTWQMAIETLEALRSYYQAVEWNGNIHEKRHTILILDKRLHDFPWESLPALRGKSISRLPSLSCLRDRVLGQRSQERRRSDTSYQGTTFSIPRDGGAFILNPAGDLKSTQEKFENSLGELPHWQGISQREPLESEFREFLESRELFLYFGHGSGSQYIRPGTIKRLERCAVALLMGCSSGSLTQVGDFEPDGTPINYIQAGCPTLLANLWDVTDKDIDRFAQTTLEGWGLFERGQQVCNDGSPVKRSAKQKGKGRAGKEGLKPLEEYDLQVRMSLDQAVAAARDSCILKYLNGAAPVIYGIPVCLN</sequence>
<proteinExistence type="predicted"/>
<keyword evidence="3 7" id="KW-0378">Hydrolase</keyword>
<feature type="compositionally biased region" description="Low complexity" evidence="5">
    <location>
        <begin position="133"/>
        <end position="144"/>
    </location>
</feature>
<feature type="region of interest" description="Disordered" evidence="5">
    <location>
        <begin position="110"/>
        <end position="177"/>
    </location>
</feature>
<keyword evidence="8" id="KW-1185">Reference proteome</keyword>
<evidence type="ECO:0000256" key="5">
    <source>
        <dbReference type="SAM" id="MobiDB-lite"/>
    </source>
</evidence>
<reference evidence="7" key="1">
    <citation type="journal article" date="2023" name="Genome Biol. Evol.">
        <title>First Whole Genome Sequence and Flow Cytometry Genome Size Data for the Lichen-Forming Fungus Ramalina farinacea (Ascomycota).</title>
        <authorList>
            <person name="Llewellyn T."/>
            <person name="Mian S."/>
            <person name="Hill R."/>
            <person name="Leitch I.J."/>
            <person name="Gaya E."/>
        </authorList>
    </citation>
    <scope>NUCLEOTIDE SEQUENCE</scope>
    <source>
        <strain evidence="7">LIQ254RAFAR</strain>
    </source>
</reference>
<accession>A0AA43TVX0</accession>
<dbReference type="GO" id="GO:0005737">
    <property type="term" value="C:cytoplasm"/>
    <property type="evidence" value="ECO:0007669"/>
    <property type="project" value="TreeGrafter"/>
</dbReference>
<dbReference type="GO" id="GO:0072686">
    <property type="term" value="C:mitotic spindle"/>
    <property type="evidence" value="ECO:0007669"/>
    <property type="project" value="TreeGrafter"/>
</dbReference>
<dbReference type="GO" id="GO:0051307">
    <property type="term" value="P:meiotic chromosome separation"/>
    <property type="evidence" value="ECO:0007669"/>
    <property type="project" value="TreeGrafter"/>
</dbReference>
<comment type="catalytic activity">
    <reaction evidence="1">
        <text>All bonds known to be hydrolyzed by this endopeptidase have arginine in P1 and an acidic residue in P4. P6 is often occupied by an acidic residue or by a hydroxy-amino-acid residue, the phosphorylation of which enhances cleavage.</text>
        <dbReference type="EC" id="3.4.22.49"/>
    </reaction>
</comment>
<protein>
    <recommendedName>
        <fullName evidence="2">separase</fullName>
        <ecNumber evidence="2">3.4.22.49</ecNumber>
    </recommendedName>
</protein>
<feature type="domain" description="Peptidase C50" evidence="6">
    <location>
        <begin position="1966"/>
        <end position="2061"/>
    </location>
</feature>
<evidence type="ECO:0000256" key="2">
    <source>
        <dbReference type="ARBA" id="ARBA00012489"/>
    </source>
</evidence>
<comment type="caution">
    <text evidence="7">The sequence shown here is derived from an EMBL/GenBank/DDBJ whole genome shotgun (WGS) entry which is preliminary data.</text>
</comment>
<dbReference type="GO" id="GO:0005634">
    <property type="term" value="C:nucleus"/>
    <property type="evidence" value="ECO:0007669"/>
    <property type="project" value="InterPro"/>
</dbReference>
<evidence type="ECO:0000313" key="7">
    <source>
        <dbReference type="EMBL" id="MDI1488535.1"/>
    </source>
</evidence>
<feature type="region of interest" description="Disordered" evidence="5">
    <location>
        <begin position="1487"/>
        <end position="1522"/>
    </location>
</feature>
<gene>
    <name evidence="7" type="primary">ESP1</name>
    <name evidence="7" type="ORF">OHK93_007810</name>
</gene>
<dbReference type="Pfam" id="PF03568">
    <property type="entry name" value="Separin_C"/>
    <property type="match status" value="1"/>
</dbReference>
<keyword evidence="4" id="KW-0159">Chromosome partition</keyword>
<evidence type="ECO:0000259" key="6">
    <source>
        <dbReference type="PROSITE" id="PS51700"/>
    </source>
</evidence>
<dbReference type="InterPro" id="IPR005314">
    <property type="entry name" value="Peptidase_C50"/>
</dbReference>
<evidence type="ECO:0000313" key="8">
    <source>
        <dbReference type="Proteomes" id="UP001161017"/>
    </source>
</evidence>
<dbReference type="PANTHER" id="PTHR12792:SF0">
    <property type="entry name" value="SEPARIN"/>
    <property type="match status" value="1"/>
</dbReference>
<dbReference type="GO" id="GO:0006508">
    <property type="term" value="P:proteolysis"/>
    <property type="evidence" value="ECO:0007669"/>
    <property type="project" value="InterPro"/>
</dbReference>
<evidence type="ECO:0000256" key="1">
    <source>
        <dbReference type="ARBA" id="ARBA00000451"/>
    </source>
</evidence>
<evidence type="ECO:0000256" key="3">
    <source>
        <dbReference type="ARBA" id="ARBA00022801"/>
    </source>
</evidence>
<name>A0AA43TVX0_9LECA</name>
<organism evidence="7 8">
    <name type="scientific">Ramalina farinacea</name>
    <dbReference type="NCBI Taxonomy" id="258253"/>
    <lineage>
        <taxon>Eukaryota</taxon>
        <taxon>Fungi</taxon>
        <taxon>Dikarya</taxon>
        <taxon>Ascomycota</taxon>
        <taxon>Pezizomycotina</taxon>
        <taxon>Lecanoromycetes</taxon>
        <taxon>OSLEUM clade</taxon>
        <taxon>Lecanoromycetidae</taxon>
        <taxon>Lecanorales</taxon>
        <taxon>Lecanorineae</taxon>
        <taxon>Ramalinaceae</taxon>
        <taxon>Ramalina</taxon>
    </lineage>
</organism>
<dbReference type="GO" id="GO:0044732">
    <property type="term" value="C:mitotic spindle pole body"/>
    <property type="evidence" value="ECO:0007669"/>
    <property type="project" value="TreeGrafter"/>
</dbReference>
<dbReference type="EMBL" id="JAPUFD010000007">
    <property type="protein sequence ID" value="MDI1488535.1"/>
    <property type="molecule type" value="Genomic_DNA"/>
</dbReference>
<dbReference type="InterPro" id="IPR030397">
    <property type="entry name" value="SEPARIN_core_dom"/>
</dbReference>
<evidence type="ECO:0000256" key="4">
    <source>
        <dbReference type="ARBA" id="ARBA00022829"/>
    </source>
</evidence>
<dbReference type="EC" id="3.4.22.49" evidence="2"/>
<dbReference type="Proteomes" id="UP001161017">
    <property type="component" value="Unassembled WGS sequence"/>
</dbReference>
<dbReference type="GO" id="GO:0004197">
    <property type="term" value="F:cysteine-type endopeptidase activity"/>
    <property type="evidence" value="ECO:0007669"/>
    <property type="project" value="InterPro"/>
</dbReference>
<dbReference type="PROSITE" id="PS51700">
    <property type="entry name" value="SEPARIN"/>
    <property type="match status" value="1"/>
</dbReference>